<dbReference type="PANTHER" id="PTHR42160:SF1">
    <property type="entry name" value="URACIL-DNA GLYCOSYLASE SUPERFAMILY PROTEIN"/>
    <property type="match status" value="1"/>
</dbReference>
<dbReference type="SMART" id="SM00986">
    <property type="entry name" value="UDG"/>
    <property type="match status" value="1"/>
</dbReference>
<evidence type="ECO:0000256" key="1">
    <source>
        <dbReference type="SAM" id="MobiDB-lite"/>
    </source>
</evidence>
<feature type="region of interest" description="Disordered" evidence="1">
    <location>
        <begin position="1"/>
        <end position="26"/>
    </location>
</feature>
<dbReference type="CDD" id="cd10033">
    <property type="entry name" value="UDG_like"/>
    <property type="match status" value="1"/>
</dbReference>
<accession>A0A921NVY6</accession>
<dbReference type="SUPFAM" id="SSF52141">
    <property type="entry name" value="Uracil-DNA glycosylase-like"/>
    <property type="match status" value="1"/>
</dbReference>
<reference evidence="3" key="1">
    <citation type="submission" date="2013-03" db="EMBL/GenBank/DDBJ databases">
        <title>Genome Sequence of the Profundibacterium mesophilum strain KAUST100406-0324T from Red Sea, a novel genus in the family Rhodobacteraceae.</title>
        <authorList>
            <person name="Essack M."/>
            <person name="Alam I."/>
            <person name="Lafi F."/>
            <person name="Alawi W."/>
            <person name="Kamanu F."/>
            <person name="Al-Suwailem A."/>
            <person name="Lee O.O."/>
            <person name="Xu Y."/>
            <person name="Bajic V."/>
            <person name="Qian P.-Y."/>
            <person name="Archer J."/>
        </authorList>
    </citation>
    <scope>NUCLEOTIDE SEQUENCE</scope>
    <source>
        <strain evidence="3">KAUST100406-0324</strain>
    </source>
</reference>
<proteinExistence type="predicted"/>
<dbReference type="Pfam" id="PF03167">
    <property type="entry name" value="UDG"/>
    <property type="match status" value="1"/>
</dbReference>
<feature type="compositionally biased region" description="Pro residues" evidence="1">
    <location>
        <begin position="1"/>
        <end position="19"/>
    </location>
</feature>
<dbReference type="InterPro" id="IPR005122">
    <property type="entry name" value="Uracil-DNA_glycosylase-like"/>
</dbReference>
<keyword evidence="4" id="KW-1185">Reference proteome</keyword>
<evidence type="ECO:0000313" key="3">
    <source>
        <dbReference type="EMBL" id="KAF0676653.1"/>
    </source>
</evidence>
<dbReference type="PANTHER" id="PTHR42160">
    <property type="entry name" value="URACIL-DNA GLYCOSYLASE SUPERFAMILY PROTEIN"/>
    <property type="match status" value="1"/>
</dbReference>
<dbReference type="AlphaFoldDB" id="A0A921NVY6"/>
<evidence type="ECO:0000259" key="2">
    <source>
        <dbReference type="SMART" id="SM00986"/>
    </source>
</evidence>
<dbReference type="Proteomes" id="UP000698242">
    <property type="component" value="Unassembled WGS sequence"/>
</dbReference>
<keyword evidence="3" id="KW-0378">Hydrolase</keyword>
<name>A0A921NVY6_9RHOB</name>
<gene>
    <name evidence="3" type="ORF">PMES_00943</name>
</gene>
<sequence length="220" mass="24177">MSATPAHPPSTVPPEPGQPDPSGTDADLPARIARCRICAGRFAATATAHSPNPVVWFRPGARIVIASQAPGLQVHKANTPFWDRSGTRLREWLGIDEAVFYDRERVSILPSAFCFPGYNAAGSDLPPPPVCAATWHADALAYIGTPRLRVLVGGYAHRLHLGLRQPVTRTVMNWREHAPGTFVLPHPSWRNNAWLKANPWFAAELLPELRQAVRRALEPD</sequence>
<dbReference type="InterPro" id="IPR047124">
    <property type="entry name" value="HI_0220.2"/>
</dbReference>
<dbReference type="EC" id="3.2.2.-" evidence="3"/>
<dbReference type="SMART" id="SM00987">
    <property type="entry name" value="UreE_C"/>
    <property type="match status" value="1"/>
</dbReference>
<organism evidence="3 4">
    <name type="scientific">Profundibacterium mesophilum KAUST100406-0324</name>
    <dbReference type="NCBI Taxonomy" id="1037889"/>
    <lineage>
        <taxon>Bacteria</taxon>
        <taxon>Pseudomonadati</taxon>
        <taxon>Pseudomonadota</taxon>
        <taxon>Alphaproteobacteria</taxon>
        <taxon>Rhodobacterales</taxon>
        <taxon>Roseobacteraceae</taxon>
        <taxon>Profundibacterium</taxon>
    </lineage>
</organism>
<keyword evidence="3" id="KW-0326">Glycosidase</keyword>
<feature type="domain" description="Uracil-DNA glycosylase-like" evidence="2">
    <location>
        <begin position="54"/>
        <end position="210"/>
    </location>
</feature>
<dbReference type="OrthoDB" id="9789139at2"/>
<dbReference type="EMBL" id="APKE01000013">
    <property type="protein sequence ID" value="KAF0676653.1"/>
    <property type="molecule type" value="Genomic_DNA"/>
</dbReference>
<protein>
    <submittedName>
        <fullName evidence="3">Uracil-DNA glycosylase</fullName>
        <ecNumber evidence="3">3.2.2.-</ecNumber>
    </submittedName>
</protein>
<dbReference type="Gene3D" id="3.40.470.10">
    <property type="entry name" value="Uracil-DNA glycosylase-like domain"/>
    <property type="match status" value="1"/>
</dbReference>
<dbReference type="GO" id="GO:0016798">
    <property type="term" value="F:hydrolase activity, acting on glycosyl bonds"/>
    <property type="evidence" value="ECO:0007669"/>
    <property type="project" value="UniProtKB-KW"/>
</dbReference>
<comment type="caution">
    <text evidence="3">The sequence shown here is derived from an EMBL/GenBank/DDBJ whole genome shotgun (WGS) entry which is preliminary data.</text>
</comment>
<evidence type="ECO:0000313" key="4">
    <source>
        <dbReference type="Proteomes" id="UP000698242"/>
    </source>
</evidence>
<dbReference type="InterPro" id="IPR036895">
    <property type="entry name" value="Uracil-DNA_glycosylase-like_sf"/>
</dbReference>
<dbReference type="RefSeq" id="WP_159964363.1">
    <property type="nucleotide sequence ID" value="NZ_APKE01000013.1"/>
</dbReference>